<sequence>MSLSLVLLNDTMRLHDNPLLQLPTAAKAALVVLDHHAFFGAQYGIARANLSRLQQQLAVITAVKQQLAAQHIGLITLVGNVAQRISELARELNATALYCAEPVAPNERQALLRLSPGLAVTQLDCNSLLGHQLRPTLATLPDSFTPFRKQLEPLLQVSPPLNTPLPPQGWLTMSQCEPYNSAFNQLASQYQPNLLQSVASEQGALARVTEFIWQGRHILTYKETRNQLLGQHYASFCSAPLALGSLSVRQLWQDIVQFEQQVAANDSTYWLKFELLWREYFRWQFRKYGNLWFSRNGIKQAIRQQPDFSPPRLSSRQQDKFQRWCAGQTGIDFVDANMQLLNKTGLMSNRGRQNVASYLIYDLALDWRLGAAYFEQRLLDYDCASNWGNWAYIAGTGNSSERRFNISKQAQLYDADGRFVRTVLQDASA</sequence>
<keyword evidence="5 7" id="KW-0157">Chromophore</keyword>
<evidence type="ECO:0000313" key="9">
    <source>
        <dbReference type="EMBL" id="GAB57880.1"/>
    </source>
</evidence>
<dbReference type="OrthoDB" id="9772484at2"/>
<dbReference type="RefSeq" id="WP_008219046.1">
    <property type="nucleotide sequence ID" value="NZ_BAFK01000003.1"/>
</dbReference>
<comment type="cofactor">
    <cofactor evidence="6 7">
        <name>FAD</name>
        <dbReference type="ChEBI" id="CHEBI:57692"/>
    </cofactor>
    <text evidence="6 7">Binds 1 FAD per subunit.</text>
</comment>
<evidence type="ECO:0000256" key="6">
    <source>
        <dbReference type="PIRSR" id="PIRSR602081-1"/>
    </source>
</evidence>
<comment type="similarity">
    <text evidence="1 7">Belongs to the DNA photolyase class-1 family.</text>
</comment>
<evidence type="ECO:0000256" key="5">
    <source>
        <dbReference type="ARBA" id="ARBA00022991"/>
    </source>
</evidence>
<dbReference type="InterPro" id="IPR014133">
    <property type="entry name" value="Cry_DASH"/>
</dbReference>
<feature type="binding site" evidence="6">
    <location>
        <begin position="380"/>
        <end position="382"/>
    </location>
    <ligand>
        <name>FAD</name>
        <dbReference type="ChEBI" id="CHEBI:57692"/>
    </ligand>
</feature>
<dbReference type="EMBL" id="BAFK01000003">
    <property type="protein sequence ID" value="GAB57880.1"/>
    <property type="molecule type" value="Genomic_DNA"/>
</dbReference>
<reference evidence="9 10" key="1">
    <citation type="journal article" date="2012" name="J. Bacteriol.">
        <title>Genome Sequence of the Protease-Producing Bacterium Rheinheimera nanhaiensis E407-8T, Isolated from Deep-Sea Sediment of the South China Sea.</title>
        <authorList>
            <person name="Zhang X.-Y."/>
            <person name="Zhang Y.-J."/>
            <person name="Qin Q.-L."/>
            <person name="Xie B.-B."/>
            <person name="Chen X.-L."/>
            <person name="Zhou B.-C."/>
            <person name="Zhang Y.-Z."/>
        </authorList>
    </citation>
    <scope>NUCLEOTIDE SEQUENCE [LARGE SCALE GENOMIC DNA]</scope>
    <source>
        <strain evidence="9 10">E407-8</strain>
    </source>
</reference>
<dbReference type="InterPro" id="IPR002081">
    <property type="entry name" value="Cryptochrome/DNA_photolyase_1"/>
</dbReference>
<dbReference type="GO" id="GO:0003677">
    <property type="term" value="F:DNA binding"/>
    <property type="evidence" value="ECO:0007669"/>
    <property type="project" value="TreeGrafter"/>
</dbReference>
<dbReference type="PANTHER" id="PTHR11455">
    <property type="entry name" value="CRYPTOCHROME"/>
    <property type="match status" value="1"/>
</dbReference>
<evidence type="ECO:0000256" key="7">
    <source>
        <dbReference type="RuleBase" id="RU367151"/>
    </source>
</evidence>
<dbReference type="InterPro" id="IPR006050">
    <property type="entry name" value="DNA_photolyase_N"/>
</dbReference>
<dbReference type="InterPro" id="IPR005101">
    <property type="entry name" value="Cryptochr/Photolyase_FAD-bd"/>
</dbReference>
<gene>
    <name evidence="9" type="primary">cry</name>
    <name evidence="9" type="ORF">RNAN_0850</name>
</gene>
<dbReference type="InterPro" id="IPR036155">
    <property type="entry name" value="Crypto/Photolyase_N_sf"/>
</dbReference>
<evidence type="ECO:0000256" key="4">
    <source>
        <dbReference type="ARBA" id="ARBA00022827"/>
    </source>
</evidence>
<dbReference type="Gene3D" id="3.40.50.620">
    <property type="entry name" value="HUPs"/>
    <property type="match status" value="1"/>
</dbReference>
<dbReference type="SUPFAM" id="SSF48173">
    <property type="entry name" value="Cryptochrome/photolyase FAD-binding domain"/>
    <property type="match status" value="1"/>
</dbReference>
<dbReference type="STRING" id="562729.RNAN_0850"/>
<feature type="domain" description="Photolyase/cryptochrome alpha/beta" evidence="8">
    <location>
        <begin position="2"/>
        <end position="133"/>
    </location>
</feature>
<feature type="binding site" evidence="6">
    <location>
        <position position="221"/>
    </location>
    <ligand>
        <name>FAD</name>
        <dbReference type="ChEBI" id="CHEBI:57692"/>
    </ligand>
</feature>
<dbReference type="GO" id="GO:0003904">
    <property type="term" value="F:deoxyribodipyrimidine photo-lyase activity"/>
    <property type="evidence" value="ECO:0007669"/>
    <property type="project" value="TreeGrafter"/>
</dbReference>
<evidence type="ECO:0000256" key="2">
    <source>
        <dbReference type="ARBA" id="ARBA00017881"/>
    </source>
</evidence>
<dbReference type="PRINTS" id="PR00147">
    <property type="entry name" value="DNAPHOTLYASE"/>
</dbReference>
<dbReference type="GO" id="GO:0000719">
    <property type="term" value="P:photoreactive repair"/>
    <property type="evidence" value="ECO:0007669"/>
    <property type="project" value="TreeGrafter"/>
</dbReference>
<evidence type="ECO:0000256" key="1">
    <source>
        <dbReference type="ARBA" id="ARBA00005862"/>
    </source>
</evidence>
<dbReference type="SUPFAM" id="SSF52425">
    <property type="entry name" value="Cryptochrome/photolyase, N-terminal domain"/>
    <property type="match status" value="1"/>
</dbReference>
<dbReference type="Gene3D" id="1.10.579.10">
    <property type="entry name" value="DNA Cyclobutane Dipyrimidine Photolyase, subunit A, domain 3"/>
    <property type="match status" value="1"/>
</dbReference>
<dbReference type="InterPro" id="IPR036134">
    <property type="entry name" value="Crypto/Photolyase_FAD-like_sf"/>
</dbReference>
<accession>I1DV02</accession>
<comment type="function">
    <text evidence="7">May have a photoreceptor function.</text>
</comment>
<dbReference type="InterPro" id="IPR014729">
    <property type="entry name" value="Rossmann-like_a/b/a_fold"/>
</dbReference>
<evidence type="ECO:0000259" key="8">
    <source>
        <dbReference type="PROSITE" id="PS51645"/>
    </source>
</evidence>
<evidence type="ECO:0000313" key="10">
    <source>
        <dbReference type="Proteomes" id="UP000004374"/>
    </source>
</evidence>
<dbReference type="PROSITE" id="PS51645">
    <property type="entry name" value="PHR_CRY_ALPHA_BETA"/>
    <property type="match status" value="1"/>
</dbReference>
<dbReference type="AlphaFoldDB" id="I1DV02"/>
<keyword evidence="10" id="KW-1185">Reference proteome</keyword>
<dbReference type="GO" id="GO:0071949">
    <property type="term" value="F:FAD binding"/>
    <property type="evidence" value="ECO:0007669"/>
    <property type="project" value="TreeGrafter"/>
</dbReference>
<dbReference type="Proteomes" id="UP000004374">
    <property type="component" value="Unassembled WGS sequence"/>
</dbReference>
<keyword evidence="4 6" id="KW-0274">FAD</keyword>
<comment type="cofactor">
    <cofactor evidence="7">
        <name>(6R)-5,10-methylene-5,6,7,8-tetrahydrofolate</name>
        <dbReference type="ChEBI" id="CHEBI:15636"/>
    </cofactor>
    <text evidence="7">Binds 1 5,10-methenyltetrahydrofolate (MTHF) per subunit.</text>
</comment>
<dbReference type="Gene3D" id="1.25.40.80">
    <property type="match status" value="1"/>
</dbReference>
<dbReference type="NCBIfam" id="TIGR02765">
    <property type="entry name" value="crypto_DASH"/>
    <property type="match status" value="1"/>
</dbReference>
<name>I1DV02_9GAMM</name>
<evidence type="ECO:0000256" key="3">
    <source>
        <dbReference type="ARBA" id="ARBA00022630"/>
    </source>
</evidence>
<comment type="caution">
    <text evidence="9">The sequence shown here is derived from an EMBL/GenBank/DDBJ whole genome shotgun (WGS) entry which is preliminary data.</text>
</comment>
<protein>
    <recommendedName>
        <fullName evidence="2 7">Cryptochrome DASH</fullName>
    </recommendedName>
</protein>
<keyword evidence="3 6" id="KW-0285">Flavoprotein</keyword>
<dbReference type="Pfam" id="PF03441">
    <property type="entry name" value="FAD_binding_7"/>
    <property type="match status" value="1"/>
</dbReference>
<proteinExistence type="inferred from homology"/>
<dbReference type="Pfam" id="PF00875">
    <property type="entry name" value="DNA_photolyase"/>
    <property type="match status" value="1"/>
</dbReference>
<dbReference type="PANTHER" id="PTHR11455:SF22">
    <property type="entry name" value="CRYPTOCHROME DASH"/>
    <property type="match status" value="1"/>
</dbReference>
<organism evidence="9 10">
    <name type="scientific">Rheinheimera nanhaiensis E407-8</name>
    <dbReference type="NCBI Taxonomy" id="562729"/>
    <lineage>
        <taxon>Bacteria</taxon>
        <taxon>Pseudomonadati</taxon>
        <taxon>Pseudomonadota</taxon>
        <taxon>Gammaproteobacteria</taxon>
        <taxon>Chromatiales</taxon>
        <taxon>Chromatiaceae</taxon>
        <taxon>Rheinheimera</taxon>
    </lineage>
</organism>